<feature type="transmembrane region" description="Helical" evidence="1">
    <location>
        <begin position="63"/>
        <end position="81"/>
    </location>
</feature>
<evidence type="ECO:0000256" key="1">
    <source>
        <dbReference type="SAM" id="Phobius"/>
    </source>
</evidence>
<keyword evidence="1" id="KW-1133">Transmembrane helix</keyword>
<accession>A0A6M3M624</accession>
<gene>
    <name evidence="2" type="ORF">MM171B00786_0016</name>
</gene>
<keyword evidence="1" id="KW-0812">Transmembrane</keyword>
<dbReference type="AlphaFoldDB" id="A0A6M3M624"/>
<keyword evidence="1" id="KW-0472">Membrane</keyword>
<sequence length="82" mass="9340">MTFTVKQRLKIFAELSGLDPSSPITGCRAWGSDSEIIEHVGLEPFEPITNYSECTTVEAKREVMVTVLVLLVVLWYTYELWT</sequence>
<reference evidence="2" key="1">
    <citation type="submission" date="2020-03" db="EMBL/GenBank/DDBJ databases">
        <title>The deep terrestrial virosphere.</title>
        <authorList>
            <person name="Holmfeldt K."/>
            <person name="Nilsson E."/>
            <person name="Simone D."/>
            <person name="Lopez-Fernandez M."/>
            <person name="Wu X."/>
            <person name="de Brujin I."/>
            <person name="Lundin D."/>
            <person name="Andersson A."/>
            <person name="Bertilsson S."/>
            <person name="Dopson M."/>
        </authorList>
    </citation>
    <scope>NUCLEOTIDE SEQUENCE</scope>
    <source>
        <strain evidence="2">MM171B00786</strain>
    </source>
</reference>
<proteinExistence type="predicted"/>
<dbReference type="EMBL" id="MT143839">
    <property type="protein sequence ID" value="QJB03331.1"/>
    <property type="molecule type" value="Genomic_DNA"/>
</dbReference>
<name>A0A6M3M624_9ZZZZ</name>
<organism evidence="2">
    <name type="scientific">viral metagenome</name>
    <dbReference type="NCBI Taxonomy" id="1070528"/>
    <lineage>
        <taxon>unclassified sequences</taxon>
        <taxon>metagenomes</taxon>
        <taxon>organismal metagenomes</taxon>
    </lineage>
</organism>
<protein>
    <submittedName>
        <fullName evidence="2">Uncharacterized protein</fullName>
    </submittedName>
</protein>
<evidence type="ECO:0000313" key="2">
    <source>
        <dbReference type="EMBL" id="QJB03331.1"/>
    </source>
</evidence>